<dbReference type="InterPro" id="IPR044294">
    <property type="entry name" value="Lipase-like"/>
</dbReference>
<dbReference type="PANTHER" id="PTHR12482">
    <property type="entry name" value="LIPASE ROG1-RELATED-RELATED"/>
    <property type="match status" value="1"/>
</dbReference>
<dbReference type="Gene3D" id="3.40.50.1820">
    <property type="entry name" value="alpha/beta hydrolase"/>
    <property type="match status" value="1"/>
</dbReference>
<dbReference type="InterPro" id="IPR007751">
    <property type="entry name" value="DUF676_lipase-like"/>
</dbReference>
<keyword evidence="3" id="KW-1185">Reference proteome</keyword>
<organism evidence="2 3">
    <name type="scientific">Hibiscus syriacus</name>
    <name type="common">Rose of Sharon</name>
    <dbReference type="NCBI Taxonomy" id="106335"/>
    <lineage>
        <taxon>Eukaryota</taxon>
        <taxon>Viridiplantae</taxon>
        <taxon>Streptophyta</taxon>
        <taxon>Embryophyta</taxon>
        <taxon>Tracheophyta</taxon>
        <taxon>Spermatophyta</taxon>
        <taxon>Magnoliopsida</taxon>
        <taxon>eudicotyledons</taxon>
        <taxon>Gunneridae</taxon>
        <taxon>Pentapetalae</taxon>
        <taxon>rosids</taxon>
        <taxon>malvids</taxon>
        <taxon>Malvales</taxon>
        <taxon>Malvaceae</taxon>
        <taxon>Malvoideae</taxon>
        <taxon>Hibiscus</taxon>
    </lineage>
</organism>
<evidence type="ECO:0000313" key="2">
    <source>
        <dbReference type="EMBL" id="KAE8670913.1"/>
    </source>
</evidence>
<dbReference type="AlphaFoldDB" id="A0A6A2X6K9"/>
<gene>
    <name evidence="2" type="ORF">F3Y22_tig00112044pilonHSYRG00105</name>
</gene>
<feature type="domain" description="DUF676" evidence="1">
    <location>
        <begin position="33"/>
        <end position="169"/>
    </location>
</feature>
<dbReference type="GO" id="GO:0016787">
    <property type="term" value="F:hydrolase activity"/>
    <property type="evidence" value="ECO:0007669"/>
    <property type="project" value="UniProtKB-KW"/>
</dbReference>
<evidence type="ECO:0000259" key="1">
    <source>
        <dbReference type="Pfam" id="PF05057"/>
    </source>
</evidence>
<proteinExistence type="predicted"/>
<dbReference type="Pfam" id="PF05057">
    <property type="entry name" value="DUF676"/>
    <property type="match status" value="1"/>
</dbReference>
<dbReference type="PANTHER" id="PTHR12482:SF14">
    <property type="entry name" value="LIPASE YOR059C ISOFORM X1"/>
    <property type="match status" value="1"/>
</dbReference>
<comment type="caution">
    <text evidence="2">The sequence shown here is derived from an EMBL/GenBank/DDBJ whole genome shotgun (WGS) entry which is preliminary data.</text>
</comment>
<name>A0A6A2X6K9_HIBSY</name>
<dbReference type="InterPro" id="IPR029058">
    <property type="entry name" value="AB_hydrolase_fold"/>
</dbReference>
<protein>
    <submittedName>
        <fullName evidence="2">Alpha/beta-Hydrolases superfamily protein isoform 2</fullName>
    </submittedName>
</protein>
<dbReference type="SUPFAM" id="SSF53474">
    <property type="entry name" value="alpha/beta-Hydrolases"/>
    <property type="match status" value="1"/>
</dbReference>
<evidence type="ECO:0000313" key="3">
    <source>
        <dbReference type="Proteomes" id="UP000436088"/>
    </source>
</evidence>
<reference evidence="2" key="1">
    <citation type="submission" date="2019-09" db="EMBL/GenBank/DDBJ databases">
        <title>Draft genome information of white flower Hibiscus syriacus.</title>
        <authorList>
            <person name="Kim Y.-M."/>
        </authorList>
    </citation>
    <scope>NUCLEOTIDE SEQUENCE [LARGE SCALE GENOMIC DNA]</scope>
    <source>
        <strain evidence="2">YM2019G1</strain>
    </source>
</reference>
<sequence>MQDGVAVNGVCSSESVNGSRDVFSCKDYDSLSAGHLVVMVHGILGCSSDWKFGAEQFVKRLPDKVFVHCSERNMSKLTLDGVDIMGERLAKEVLEIIQEKPNLCKISFVAHSIGGLVVRYAIGRLYRPPKGEVKEDTSGDGCKEEVRGTIGGLEAINFITVASPHLGSRGRHLFLTDVDEGKPPLLKRMLDDSDELYFMSALCIFKRRVLYSNVAYDHSIDIVGWRTSSIRRNGELPKWEESLIETYPHIVYEEHCKACDIDQDETVSAEDYGSSDQLEEELIRGLSRVSWEKVDVSFIKSKQRSAAHSVIQVKDQVLHIEGADVIQHMIDKFFT</sequence>
<dbReference type="EMBL" id="VEPZ02001491">
    <property type="protein sequence ID" value="KAE8670913.1"/>
    <property type="molecule type" value="Genomic_DNA"/>
</dbReference>
<dbReference type="Proteomes" id="UP000436088">
    <property type="component" value="Unassembled WGS sequence"/>
</dbReference>
<accession>A0A6A2X6K9</accession>